<reference evidence="3 4" key="1">
    <citation type="journal article" date="2018" name="IMA Fungus">
        <title>IMA Genome-F 9: Draft genome sequence of Annulohypoxylon stygium, Aspergillus mulundensis, Berkeleyomyces basicola (syn. Thielaviopsis basicola), Ceratocystis smalleyi, two Cercospora beticola strains, Coleophoma cylindrospora, Fusarium fracticaudum, Phialophora cf. hyalina, and Morchella septimelata.</title>
        <authorList>
            <person name="Wingfield B.D."/>
            <person name="Bills G.F."/>
            <person name="Dong Y."/>
            <person name="Huang W."/>
            <person name="Nel W.J."/>
            <person name="Swalarsk-Parry B.S."/>
            <person name="Vaghefi N."/>
            <person name="Wilken P.M."/>
            <person name="An Z."/>
            <person name="de Beer Z.W."/>
            <person name="De Vos L."/>
            <person name="Chen L."/>
            <person name="Duong T.A."/>
            <person name="Gao Y."/>
            <person name="Hammerbacher A."/>
            <person name="Kikkert J.R."/>
            <person name="Li Y."/>
            <person name="Li H."/>
            <person name="Li K."/>
            <person name="Li Q."/>
            <person name="Liu X."/>
            <person name="Ma X."/>
            <person name="Naidoo K."/>
            <person name="Pethybridge S.J."/>
            <person name="Sun J."/>
            <person name="Steenkamp E.T."/>
            <person name="van der Nest M.A."/>
            <person name="van Wyk S."/>
            <person name="Wingfield M.J."/>
            <person name="Xiong C."/>
            <person name="Yue Q."/>
            <person name="Zhang X."/>
        </authorList>
    </citation>
    <scope>NUCLEOTIDE SEQUENCE [LARGE SCALE GENOMIC DNA]</scope>
    <source>
        <strain evidence="3 4">BP5796</strain>
    </source>
</reference>
<feature type="region of interest" description="Disordered" evidence="1">
    <location>
        <begin position="82"/>
        <end position="101"/>
    </location>
</feature>
<gene>
    <name evidence="3" type="ORF">BP5796_05458</name>
</gene>
<feature type="compositionally biased region" description="Low complexity" evidence="1">
    <location>
        <begin position="84"/>
        <end position="101"/>
    </location>
</feature>
<feature type="compositionally biased region" description="Low complexity" evidence="1">
    <location>
        <begin position="354"/>
        <end position="389"/>
    </location>
</feature>
<accession>A0A3D8S3L5</accession>
<proteinExistence type="predicted"/>
<feature type="chain" id="PRO_5017730568" evidence="2">
    <location>
        <begin position="21"/>
        <end position="770"/>
    </location>
</feature>
<organism evidence="3 4">
    <name type="scientific">Coleophoma crateriformis</name>
    <dbReference type="NCBI Taxonomy" id="565419"/>
    <lineage>
        <taxon>Eukaryota</taxon>
        <taxon>Fungi</taxon>
        <taxon>Dikarya</taxon>
        <taxon>Ascomycota</taxon>
        <taxon>Pezizomycotina</taxon>
        <taxon>Leotiomycetes</taxon>
        <taxon>Helotiales</taxon>
        <taxon>Dermateaceae</taxon>
        <taxon>Coleophoma</taxon>
    </lineage>
</organism>
<dbReference type="Proteomes" id="UP000256328">
    <property type="component" value="Unassembled WGS sequence"/>
</dbReference>
<feature type="compositionally biased region" description="Low complexity" evidence="1">
    <location>
        <begin position="120"/>
        <end position="136"/>
    </location>
</feature>
<dbReference type="OrthoDB" id="5420777at2759"/>
<evidence type="ECO:0000313" key="4">
    <source>
        <dbReference type="Proteomes" id="UP000256328"/>
    </source>
</evidence>
<feature type="region of interest" description="Disordered" evidence="1">
    <location>
        <begin position="120"/>
        <end position="145"/>
    </location>
</feature>
<name>A0A3D8S3L5_9HELO</name>
<feature type="compositionally biased region" description="Low complexity" evidence="1">
    <location>
        <begin position="259"/>
        <end position="318"/>
    </location>
</feature>
<dbReference type="AlphaFoldDB" id="A0A3D8S3L5"/>
<keyword evidence="4" id="KW-1185">Reference proteome</keyword>
<evidence type="ECO:0000313" key="3">
    <source>
        <dbReference type="EMBL" id="RDW80760.1"/>
    </source>
</evidence>
<evidence type="ECO:0000256" key="1">
    <source>
        <dbReference type="SAM" id="MobiDB-lite"/>
    </source>
</evidence>
<feature type="compositionally biased region" description="Gly residues" evidence="1">
    <location>
        <begin position="319"/>
        <end position="353"/>
    </location>
</feature>
<evidence type="ECO:0000256" key="2">
    <source>
        <dbReference type="SAM" id="SignalP"/>
    </source>
</evidence>
<comment type="caution">
    <text evidence="3">The sequence shown here is derived from an EMBL/GenBank/DDBJ whole genome shotgun (WGS) entry which is preliminary data.</text>
</comment>
<sequence length="770" mass="74662">MVRSNTLLFGLASLFLGASARLAPQARYANASAPVTVPAAVGGPPILESSSLVSESSLASVITITETNNPGPPGTEIVMPIPGPTLSSSASPNTSNKSSSAYTTSTISLIPTLGNSNHTTITSTWEPSTTASADVDTSTDDDSTTSRTDCITLLLGFPETIYEIVPNTTTITLPYGTNATKTPEFTPTPYCSTSSAAGELATSTLLVIPFAGFAHQTTTVVITEKNPTTVYTSNHIPNFPGLIDTKKVSVATTTDGTVPTFPAESPFSTTTSASPTATAGTQSGSDSSGNEGSSPSSSSSGNTSPDGASSSGDSSSGGSSSGDGSSGSSGSSSGGSSSGGSSSGGSSSGGSSSGDGTSDGSSSGSGSSSSGDSSSSGSSSGGASSNGSGSDSGTGSGSGSDNNEQATSPTISVTAGGVPIVLTPTKVVVNGQTVTVGSSIAPTTVVANQQTFTIDASQVIAPGTVISVPTAQGSSDASPFSTVIGGATVSLGDNVIYVGGTSYSFGAGAVQTTVVQNGQTISIGSAGVGFAKTTVTAAPVQTSAYLVLGGEAFYAIGASVAVFGQDTITYGSGIPQTTEVYNGETITIGPGGITQASTTLGGISHPTGTQIGIAGGLGVTEIGSSIVVIQSTTFTIGPKAGTTTAVIMGNTISANPSAIEIGTTTILSYPLNPTTQAITAGGVTFSEIGTSLVVLGGTTFTIGPGAKTTTDVYNSQTISIGPGGVGFKTTTVVPPSATATGTKNGVGKVQPVLLALGIGICMAIGVVHSI</sequence>
<feature type="signal peptide" evidence="2">
    <location>
        <begin position="1"/>
        <end position="20"/>
    </location>
</feature>
<protein>
    <submittedName>
        <fullName evidence="3">Uncharacterized protein</fullName>
    </submittedName>
</protein>
<dbReference type="EMBL" id="PDLN01000007">
    <property type="protein sequence ID" value="RDW80760.1"/>
    <property type="molecule type" value="Genomic_DNA"/>
</dbReference>
<feature type="region of interest" description="Disordered" evidence="1">
    <location>
        <begin position="256"/>
        <end position="411"/>
    </location>
</feature>
<keyword evidence="2" id="KW-0732">Signal</keyword>